<evidence type="ECO:0000313" key="4">
    <source>
        <dbReference type="Proteomes" id="UP001387364"/>
    </source>
</evidence>
<gene>
    <name evidence="3" type="ORF">WDJ61_02540</name>
</gene>
<dbReference type="EMBL" id="CP147404">
    <property type="protein sequence ID" value="WXB93552.1"/>
    <property type="molecule type" value="Genomic_DNA"/>
</dbReference>
<reference evidence="3 4" key="1">
    <citation type="submission" date="2024-02" db="EMBL/GenBank/DDBJ databases">
        <title>Seven novel Bacillus-like species.</title>
        <authorList>
            <person name="Liu G."/>
        </authorList>
    </citation>
    <scope>NUCLEOTIDE SEQUENCE [LARGE SCALE GENOMIC DNA]</scope>
    <source>
        <strain evidence="3 4">FJAT-52991</strain>
    </source>
</reference>
<accession>A0ABZ2N758</accession>
<sequence>MKKRLPVFASAILAAALISACGNSEEEKETKKEDTATATQENEAKEEKSEKVEEKENQEKSEAKEGSNDFSSLISYMEKETEGTTKVLYENNEPQVHKMDKVSVSLDAYNLVELKDFHTDFSIPFRDETNGGVILAKYTVKNEMDKDVYYMPSLDITFTGAERYYTNYKELIPEEEQLPTKLTYTKDYVLKAGESVTGYIAYPFGQSDLTKIQELSTVTVMVPPALLEPNQLDSAVGSEGRFNLALNGDGAEKVASNAAFYQDRATTENMGEKKMLKEKSGINESHQLGDVKVALDGYQFAEFTPNEVEAPRFTSFPNGVVLLTVKFQLDNKGAEDIGLSLLSSKLTVNDGAQYMLSEGMLLNNGYNDIVKSGEAGELLQVFVLDKEQYDKIWKEKAFEVEIGPMKNKEAKDISKGQRVTFTLPN</sequence>
<dbReference type="Pfam" id="PF16781">
    <property type="entry name" value="DUF5068"/>
    <property type="match status" value="1"/>
</dbReference>
<proteinExistence type="predicted"/>
<dbReference type="InterPro" id="IPR031888">
    <property type="entry name" value="DUF5068"/>
</dbReference>
<dbReference type="Gene3D" id="2.60.40.4170">
    <property type="match status" value="1"/>
</dbReference>
<organism evidence="3 4">
    <name type="scientific">Bacillus kandeliae</name>
    <dbReference type="NCBI Taxonomy" id="3129297"/>
    <lineage>
        <taxon>Bacteria</taxon>
        <taxon>Bacillati</taxon>
        <taxon>Bacillota</taxon>
        <taxon>Bacilli</taxon>
        <taxon>Bacillales</taxon>
        <taxon>Bacillaceae</taxon>
        <taxon>Bacillus</taxon>
    </lineage>
</organism>
<feature type="signal peptide" evidence="2">
    <location>
        <begin position="1"/>
        <end position="24"/>
    </location>
</feature>
<evidence type="ECO:0000256" key="2">
    <source>
        <dbReference type="SAM" id="SignalP"/>
    </source>
</evidence>
<dbReference type="Proteomes" id="UP001387364">
    <property type="component" value="Chromosome"/>
</dbReference>
<keyword evidence="2" id="KW-0732">Signal</keyword>
<keyword evidence="4" id="KW-1185">Reference proteome</keyword>
<name>A0ABZ2N758_9BACI</name>
<evidence type="ECO:0000313" key="3">
    <source>
        <dbReference type="EMBL" id="WXB93552.1"/>
    </source>
</evidence>
<evidence type="ECO:0000256" key="1">
    <source>
        <dbReference type="SAM" id="MobiDB-lite"/>
    </source>
</evidence>
<dbReference type="RefSeq" id="WP_338752921.1">
    <property type="nucleotide sequence ID" value="NZ_CP147404.1"/>
</dbReference>
<feature type="compositionally biased region" description="Basic and acidic residues" evidence="1">
    <location>
        <begin position="42"/>
        <end position="67"/>
    </location>
</feature>
<feature type="chain" id="PRO_5045349127" evidence="2">
    <location>
        <begin position="25"/>
        <end position="425"/>
    </location>
</feature>
<protein>
    <submittedName>
        <fullName evidence="3">DUF5068 domain-containing protein</fullName>
    </submittedName>
</protein>
<dbReference type="PROSITE" id="PS51257">
    <property type="entry name" value="PROKAR_LIPOPROTEIN"/>
    <property type="match status" value="1"/>
</dbReference>
<feature type="region of interest" description="Disordered" evidence="1">
    <location>
        <begin position="20"/>
        <end position="72"/>
    </location>
</feature>